<dbReference type="PROSITE" id="PS51192">
    <property type="entry name" value="HELICASE_ATP_BIND_1"/>
    <property type="match status" value="1"/>
</dbReference>
<dbReference type="GO" id="GO:0003677">
    <property type="term" value="F:DNA binding"/>
    <property type="evidence" value="ECO:0007669"/>
    <property type="project" value="UniProtKB-KW"/>
</dbReference>
<dbReference type="InterPro" id="IPR027417">
    <property type="entry name" value="P-loop_NTPase"/>
</dbReference>
<evidence type="ECO:0000259" key="1">
    <source>
        <dbReference type="PROSITE" id="PS51192"/>
    </source>
</evidence>
<dbReference type="PANTHER" id="PTHR42927">
    <property type="entry name" value="HELICASE SUPERFAMILY 1 AND 2 DOMAIN-CONTAINING PROTEIN"/>
    <property type="match status" value="1"/>
</dbReference>
<evidence type="ECO:0000313" key="2">
    <source>
        <dbReference type="EMBL" id="OIP96944.1"/>
    </source>
</evidence>
<dbReference type="Gene3D" id="3.90.1570.50">
    <property type="match status" value="1"/>
</dbReference>
<accession>A0A1J5J0C7</accession>
<dbReference type="InterPro" id="IPR014001">
    <property type="entry name" value="Helicase_ATP-bd"/>
</dbReference>
<evidence type="ECO:0000313" key="3">
    <source>
        <dbReference type="Proteomes" id="UP000183245"/>
    </source>
</evidence>
<dbReference type="GO" id="GO:0005524">
    <property type="term" value="F:ATP binding"/>
    <property type="evidence" value="ECO:0007669"/>
    <property type="project" value="UniProtKB-KW"/>
</dbReference>
<organism evidence="2 3">
    <name type="scientific">Candidatus Wirthbacteria bacterium CG2_30_54_11</name>
    <dbReference type="NCBI Taxonomy" id="1817892"/>
    <lineage>
        <taxon>Bacteria</taxon>
        <taxon>Candidatus Wirthbacteria</taxon>
    </lineage>
</organism>
<dbReference type="InterPro" id="IPR055180">
    <property type="entry name" value="HsdR_RecA-like_helicase_dom_2"/>
</dbReference>
<gene>
    <name evidence="2" type="ORF">AUK40_04300</name>
</gene>
<feature type="domain" description="Helicase ATP-binding" evidence="1">
    <location>
        <begin position="292"/>
        <end position="495"/>
    </location>
</feature>
<dbReference type="InterPro" id="IPR040980">
    <property type="entry name" value="SWI2_SNF2"/>
</dbReference>
<dbReference type="STRING" id="1817892.AUK40_04300"/>
<dbReference type="GO" id="GO:0009035">
    <property type="term" value="F:type I site-specific deoxyribonuclease activity"/>
    <property type="evidence" value="ECO:0007669"/>
    <property type="project" value="UniProtKB-EC"/>
</dbReference>
<name>A0A1J5J0C7_9BACT</name>
<dbReference type="Gene3D" id="3.40.50.300">
    <property type="entry name" value="P-loop containing nucleotide triphosphate hydrolases"/>
    <property type="match status" value="2"/>
</dbReference>
<comment type="caution">
    <text evidence="2">The sequence shown here is derived from an EMBL/GenBank/DDBJ whole genome shotgun (WGS) entry which is preliminary data.</text>
</comment>
<proteinExistence type="predicted"/>
<sequence length="985" mass="113517">MPTNTREIGFEEFIEQHLTSTHGYRSRLASQYDRQYCLDRALLVEFIQATQPEEWKQYEVRFGSDAEAHLVIRLDEEIRDRGLLDVLRSGVTDYGAHFFVACYQPETGLNEETARLYEANILSVTRQVHYSERDTDKSLDMVIFVNGIPIATCELKNQLTGQSIKHGIRQYQTDRDPREPLLRFQRCLVHFAVDTDLVYLTTHLEGLRTRFLPFNRGDHLSAGNPVNPDGYKTAYLWEQIWSRESWLEIIGRFMHLTREQVEDGTGKTQEVQTLIFPRYHQLDTVRRLIEDSRTQGAGHNYLIQHSAGSGKSNTIAWTAHRLSELHTVEDQKVFDSVIVVTDRRVLDRQLREIVDSFSQVRGVVMQISEGSAQLRQALEQGEKIITTTLQKFPHIVESVGALPGKRFAVIIDEAHSSQSGESSRSLKEVLSATSLDEAAQMDDTSREPTLEDMILKQIRSRRAEIQNISFFAFTATPKQKTMEIFGTKSPLDGKFYPFSLYSMKQAIEEKFILDVLKNYTTYQVFFSLLKKVENDPDYQKSKAQMLLLSYVERHEHAISKKVEVMVEHFSHQIASRINGRAKAMIVTKSRLHAVRYKQAMDAYCREHGVPFRTLVAFSGTVRDGGREYAEASMNGVPEKNTAEEFKKDEYRFLIVAEKFQTGFDQPLLSVMYVDKKLGGVHAVQTLSRLNRTCRDKEEVFVLDFVNDTDAIEDAFQPYYTTTILSRATDPNLLHDLERDILHFKLFYLSEVEEFVMRYFRGAPAAKLHSLLDPVVNRYEELLPEEKADVRIKITDYVRKYAFIAQIIDFQSTDLEKLYQFLRFLLRKLPVDRERLPIEVLESVDMESYKLTKSGETEIVLTPGGSELDPISGDGRGGQDVEIDALSQIIQDINEKFGTSFSEGDRVILNNLSRRLMQNKSLEGSIQNNARNAAKIKFDQVFDEELVGMVNQHFDLYKKLDTSLELKAYVNQRIFDHIRRQIGEKF</sequence>
<dbReference type="Pfam" id="PF04313">
    <property type="entry name" value="HSDR_N"/>
    <property type="match status" value="1"/>
</dbReference>
<dbReference type="Pfam" id="PF22679">
    <property type="entry name" value="T1R_D3-like"/>
    <property type="match status" value="1"/>
</dbReference>
<protein>
    <recommendedName>
        <fullName evidence="1">Helicase ATP-binding domain-containing protein</fullName>
    </recommendedName>
</protein>
<dbReference type="GO" id="GO:0009307">
    <property type="term" value="P:DNA restriction-modification system"/>
    <property type="evidence" value="ECO:0007669"/>
    <property type="project" value="UniProtKB-KW"/>
</dbReference>
<dbReference type="Pfam" id="PF18766">
    <property type="entry name" value="SWI2_SNF2"/>
    <property type="match status" value="1"/>
</dbReference>
<reference evidence="2 3" key="1">
    <citation type="journal article" date="2016" name="Environ. Microbiol.">
        <title>Genomic resolution of a cold subsurface aquifer community provides metabolic insights for novel microbes adapted to high CO concentrations.</title>
        <authorList>
            <person name="Probst A.J."/>
            <person name="Castelle C.J."/>
            <person name="Singh A."/>
            <person name="Brown C.T."/>
            <person name="Anantharaman K."/>
            <person name="Sharon I."/>
            <person name="Hug L.A."/>
            <person name="Burstein D."/>
            <person name="Emerson J.B."/>
            <person name="Thomas B.C."/>
            <person name="Banfield J.F."/>
        </authorList>
    </citation>
    <scope>NUCLEOTIDE SEQUENCE [LARGE SCALE GENOMIC DNA]</scope>
    <source>
        <strain evidence="2">CG2_30_54_11</strain>
    </source>
</reference>
<dbReference type="AlphaFoldDB" id="A0A1J5J0C7"/>
<dbReference type="SUPFAM" id="SSF52540">
    <property type="entry name" value="P-loop containing nucleoside triphosphate hydrolases"/>
    <property type="match status" value="2"/>
</dbReference>
<dbReference type="InterPro" id="IPR007409">
    <property type="entry name" value="Restrct_endonuc_type1_HsdR_N"/>
</dbReference>
<dbReference type="PANTHER" id="PTHR42927:SF1">
    <property type="entry name" value="HELICASE SUPERFAMILY 1 AND 2 DOMAIN-CONTAINING PROTEIN"/>
    <property type="match status" value="1"/>
</dbReference>
<dbReference type="SMART" id="SM00487">
    <property type="entry name" value="DEXDc"/>
    <property type="match status" value="1"/>
</dbReference>
<dbReference type="EMBL" id="MNZT01000075">
    <property type="protein sequence ID" value="OIP96944.1"/>
    <property type="molecule type" value="Genomic_DNA"/>
</dbReference>
<dbReference type="Proteomes" id="UP000183245">
    <property type="component" value="Unassembled WGS sequence"/>
</dbReference>